<protein>
    <submittedName>
        <fullName evidence="2">Uncharacterized protein</fullName>
    </submittedName>
</protein>
<evidence type="ECO:0000313" key="2">
    <source>
        <dbReference type="EMBL" id="MXU85896.1"/>
    </source>
</evidence>
<dbReference type="EMBL" id="GIFC01003813">
    <property type="protein sequence ID" value="MXU85896.1"/>
    <property type="molecule type" value="Transcribed_RNA"/>
</dbReference>
<keyword evidence="1" id="KW-0812">Transmembrane</keyword>
<feature type="transmembrane region" description="Helical" evidence="1">
    <location>
        <begin position="15"/>
        <end position="34"/>
    </location>
</feature>
<accession>A0A6B0UCD8</accession>
<reference evidence="2" key="1">
    <citation type="submission" date="2019-12" db="EMBL/GenBank/DDBJ databases">
        <title>An insight into the sialome of adult female Ixodes ricinus ticks feeding for 6 days.</title>
        <authorList>
            <person name="Perner J."/>
            <person name="Ribeiro J.M.C."/>
        </authorList>
    </citation>
    <scope>NUCLEOTIDE SEQUENCE</scope>
    <source>
        <strain evidence="2">Semi-engorged</strain>
        <tissue evidence="2">Salivary glands</tissue>
    </source>
</reference>
<dbReference type="AlphaFoldDB" id="A0A6B0UCD8"/>
<name>A0A6B0UCD8_IXORI</name>
<evidence type="ECO:0000256" key="1">
    <source>
        <dbReference type="SAM" id="Phobius"/>
    </source>
</evidence>
<organism evidence="2">
    <name type="scientific">Ixodes ricinus</name>
    <name type="common">Common tick</name>
    <name type="synonym">Acarus ricinus</name>
    <dbReference type="NCBI Taxonomy" id="34613"/>
    <lineage>
        <taxon>Eukaryota</taxon>
        <taxon>Metazoa</taxon>
        <taxon>Ecdysozoa</taxon>
        <taxon>Arthropoda</taxon>
        <taxon>Chelicerata</taxon>
        <taxon>Arachnida</taxon>
        <taxon>Acari</taxon>
        <taxon>Parasitiformes</taxon>
        <taxon>Ixodida</taxon>
        <taxon>Ixodoidea</taxon>
        <taxon>Ixodidae</taxon>
        <taxon>Ixodinae</taxon>
        <taxon>Ixodes</taxon>
    </lineage>
</organism>
<keyword evidence="1" id="KW-1133">Transmembrane helix</keyword>
<feature type="transmembrane region" description="Helical" evidence="1">
    <location>
        <begin position="41"/>
        <end position="63"/>
    </location>
</feature>
<keyword evidence="1" id="KW-0472">Membrane</keyword>
<proteinExistence type="predicted"/>
<sequence>MFAIVVTGIINEPSTHFSIFVVVVSLFVVIRTFAGSFELTFKVVSAISFILLFHAKCSALFLIGKVEYGTFTTLISRTVYAVIIPRPE</sequence>